<dbReference type="EMBL" id="RCNU01000016">
    <property type="protein sequence ID" value="RWQ91775.1"/>
    <property type="molecule type" value="Genomic_DNA"/>
</dbReference>
<comment type="caution">
    <text evidence="2">The sequence shown here is derived from an EMBL/GenBank/DDBJ whole genome shotgun (WGS) entry which is preliminary data.</text>
</comment>
<protein>
    <recommendedName>
        <fullName evidence="4">Serine/arginine repetitive matrix protein 1</fullName>
    </recommendedName>
</protein>
<dbReference type="AlphaFoldDB" id="A0A443HJ11"/>
<evidence type="ECO:0008006" key="4">
    <source>
        <dbReference type="Google" id="ProtNLM"/>
    </source>
</evidence>
<feature type="compositionally biased region" description="Basic residues" evidence="1">
    <location>
        <begin position="100"/>
        <end position="110"/>
    </location>
</feature>
<dbReference type="VEuPathDB" id="FungiDB:C8Q69DRAFT_481005"/>
<reference evidence="2 3" key="1">
    <citation type="journal article" date="2018" name="Front. Microbiol.">
        <title>Genomic and genetic insights into a cosmopolitan fungus, Paecilomyces variotii (Eurotiales).</title>
        <authorList>
            <person name="Urquhart A.S."/>
            <person name="Mondo S.J."/>
            <person name="Makela M.R."/>
            <person name="Hane J.K."/>
            <person name="Wiebenga A."/>
            <person name="He G."/>
            <person name="Mihaltcheva S."/>
            <person name="Pangilinan J."/>
            <person name="Lipzen A."/>
            <person name="Barry K."/>
            <person name="de Vries R.P."/>
            <person name="Grigoriev I.V."/>
            <person name="Idnurm A."/>
        </authorList>
    </citation>
    <scope>NUCLEOTIDE SEQUENCE [LARGE SCALE GENOMIC DNA]</scope>
    <source>
        <strain evidence="2 3">CBS 101075</strain>
    </source>
</reference>
<organism evidence="2 3">
    <name type="scientific">Byssochlamys spectabilis</name>
    <name type="common">Paecilomyces variotii</name>
    <dbReference type="NCBI Taxonomy" id="264951"/>
    <lineage>
        <taxon>Eukaryota</taxon>
        <taxon>Fungi</taxon>
        <taxon>Dikarya</taxon>
        <taxon>Ascomycota</taxon>
        <taxon>Pezizomycotina</taxon>
        <taxon>Eurotiomycetes</taxon>
        <taxon>Eurotiomycetidae</taxon>
        <taxon>Eurotiales</taxon>
        <taxon>Thermoascaceae</taxon>
        <taxon>Paecilomyces</taxon>
    </lineage>
</organism>
<dbReference type="RefSeq" id="XP_028481420.1">
    <property type="nucleotide sequence ID" value="XM_028631568.1"/>
</dbReference>
<accession>A0A443HJ11</accession>
<feature type="compositionally biased region" description="Basic residues" evidence="1">
    <location>
        <begin position="138"/>
        <end position="151"/>
    </location>
</feature>
<name>A0A443HJ11_BYSSP</name>
<feature type="compositionally biased region" description="Basic and acidic residues" evidence="1">
    <location>
        <begin position="15"/>
        <end position="41"/>
    </location>
</feature>
<feature type="region of interest" description="Disordered" evidence="1">
    <location>
        <begin position="1"/>
        <end position="475"/>
    </location>
</feature>
<dbReference type="GeneID" id="39600845"/>
<evidence type="ECO:0000256" key="1">
    <source>
        <dbReference type="SAM" id="MobiDB-lite"/>
    </source>
</evidence>
<feature type="compositionally biased region" description="Low complexity" evidence="1">
    <location>
        <begin position="126"/>
        <end position="137"/>
    </location>
</feature>
<feature type="compositionally biased region" description="Basic and acidic residues" evidence="1">
    <location>
        <begin position="162"/>
        <end position="176"/>
    </location>
</feature>
<evidence type="ECO:0000313" key="2">
    <source>
        <dbReference type="EMBL" id="RWQ91775.1"/>
    </source>
</evidence>
<sequence length="572" mass="62901">MYASSSFRTVANIHLRFDDRRGGESYRPSDRIDRSASRDFTRSPWTPARNRSPRPLADTWVPSGGRPSDRPRSRSPPPSFRRRSRSPPYRNRDAGIGYRGRTRSPPRRLSPRRDQRIRSPNRHSWRGGSPYSGPRSPRASRPRSPPKRIRGHSPSGRYSRSPRRERYGSSASDRHTRAPSPARRGITRGGSSRGGFSTRSRSPTLRDRGRESFAANASRRRSPTPPRQAPSTHASAQGSTATSQRSSPRIHPDRLSVPASEHPSHSPASRSDTPRRDSRPRDTPSSHMMKSPSEDQGQPSQEQHQTASPNTMDLSVPRSGERGRDGDASEITRRSSKPYAPTVSVPPSGPQALRRQSNASWVSSTPTSREMQLPSGPSNSFAAASTAGRGSNISLLSAPTRPRGGPSFSNRESPREPSWAATAPPPPRRGPIQQTYHGTPPTGPRGSFAPPPLGYDSSRHPQYRRSSSTSGIHPRAQKVTNHLSGLPAIIAGGKLLPSPLDPATERRLSQLETDQEKLFEQVAEKQRLKRAVLRDWDKLDRESATGALRSELAEGHLQRMAEGESIGGGTAF</sequence>
<feature type="compositionally biased region" description="Polar residues" evidence="1">
    <location>
        <begin position="229"/>
        <end position="247"/>
    </location>
</feature>
<keyword evidence="3" id="KW-1185">Reference proteome</keyword>
<feature type="compositionally biased region" description="Low complexity" evidence="1">
    <location>
        <begin position="256"/>
        <end position="271"/>
    </location>
</feature>
<feature type="compositionally biased region" description="Basic and acidic residues" evidence="1">
    <location>
        <begin position="319"/>
        <end position="333"/>
    </location>
</feature>
<gene>
    <name evidence="2" type="ORF">C8Q69DRAFT_481005</name>
</gene>
<evidence type="ECO:0000313" key="3">
    <source>
        <dbReference type="Proteomes" id="UP000283841"/>
    </source>
</evidence>
<feature type="compositionally biased region" description="Polar residues" evidence="1">
    <location>
        <begin position="354"/>
        <end position="397"/>
    </location>
</feature>
<dbReference type="STRING" id="264951.A0A443HJ11"/>
<feature type="compositionally biased region" description="Polar residues" evidence="1">
    <location>
        <begin position="294"/>
        <end position="313"/>
    </location>
</feature>
<dbReference type="Proteomes" id="UP000283841">
    <property type="component" value="Unassembled WGS sequence"/>
</dbReference>
<proteinExistence type="predicted"/>
<feature type="compositionally biased region" description="Basic and acidic residues" evidence="1">
    <location>
        <begin position="272"/>
        <end position="284"/>
    </location>
</feature>